<name>S9P843_CYSF2</name>
<evidence type="ECO:0000259" key="3">
    <source>
        <dbReference type="Pfam" id="PF13538"/>
    </source>
</evidence>
<accession>S9P843</accession>
<dbReference type="Pfam" id="PF08378">
    <property type="entry name" value="NERD"/>
    <property type="match status" value="1"/>
</dbReference>
<organism evidence="4 5">
    <name type="scientific">Cystobacter fuscus (strain ATCC 25194 / DSM 2262 / NBRC 100088 / M29)</name>
    <dbReference type="NCBI Taxonomy" id="1242864"/>
    <lineage>
        <taxon>Bacteria</taxon>
        <taxon>Pseudomonadati</taxon>
        <taxon>Myxococcota</taxon>
        <taxon>Myxococcia</taxon>
        <taxon>Myxococcales</taxon>
        <taxon>Cystobacterineae</taxon>
        <taxon>Archangiaceae</taxon>
        <taxon>Cystobacter</taxon>
    </lineage>
</organism>
<dbReference type="PANTHER" id="PTHR11070:SF2">
    <property type="entry name" value="ATP-DEPENDENT DNA HELICASE SRS2"/>
    <property type="match status" value="1"/>
</dbReference>
<keyword evidence="5" id="KW-1185">Reference proteome</keyword>
<evidence type="ECO:0000313" key="5">
    <source>
        <dbReference type="Proteomes" id="UP000011682"/>
    </source>
</evidence>
<protein>
    <recommendedName>
        <fullName evidence="1">DNA 3'-5' helicase II</fullName>
    </recommendedName>
</protein>
<dbReference type="GO" id="GO:0000725">
    <property type="term" value="P:recombinational repair"/>
    <property type="evidence" value="ECO:0007669"/>
    <property type="project" value="TreeGrafter"/>
</dbReference>
<dbReference type="InterPro" id="IPR000212">
    <property type="entry name" value="DNA_helicase_UvrD/REP"/>
</dbReference>
<feature type="domain" description="NERD" evidence="2">
    <location>
        <begin position="20"/>
        <end position="122"/>
    </location>
</feature>
<dbReference type="InterPro" id="IPR027785">
    <property type="entry name" value="UvrD-like_helicase_C"/>
</dbReference>
<dbReference type="InterPro" id="IPR027417">
    <property type="entry name" value="P-loop_NTPase"/>
</dbReference>
<evidence type="ECO:0000313" key="4">
    <source>
        <dbReference type="EMBL" id="EPX60590.1"/>
    </source>
</evidence>
<dbReference type="Gene3D" id="3.40.50.300">
    <property type="entry name" value="P-loop containing nucleotide triphosphate hydrolases"/>
    <property type="match status" value="2"/>
</dbReference>
<dbReference type="AlphaFoldDB" id="S9P843"/>
<dbReference type="Pfam" id="PF13538">
    <property type="entry name" value="UvrD_C_2"/>
    <property type="match status" value="1"/>
</dbReference>
<evidence type="ECO:0000256" key="1">
    <source>
        <dbReference type="ARBA" id="ARBA00034923"/>
    </source>
</evidence>
<dbReference type="OrthoDB" id="5441773at2"/>
<dbReference type="PANTHER" id="PTHR11070">
    <property type="entry name" value="UVRD / RECB / PCRA DNA HELICASE FAMILY MEMBER"/>
    <property type="match status" value="1"/>
</dbReference>
<feature type="domain" description="UvrD-like helicase C-terminal" evidence="3">
    <location>
        <begin position="500"/>
        <end position="544"/>
    </location>
</feature>
<sequence length="557" mass="61656">MAVMWPRALPDEVLRNELRAAERKVYQRLRDELDDSWTVFYSRPWLGLTPTGQEIDGECDFVVARADSGFLALEVKGGAVSFDPMSETWLSKDRWGIRHKIKNPVAQAMSSKYQLLKKLKDCRAWTPHRIRAQHGVILPDCQGVGSDLGAAMPQKLFCFLKDFEGSLESWLKARLGMPSFEEGEEPLGRQGLAALEELLARPFSLRTPLAHLVAEDDAAIQSLTPGQFRILTQLEEVPKAAVSGGAGTGKTLLAMEKARRCAAAGMRTLLTCFNRPLAEHVARTLGPDSGVDVMTFHALCRRKAEAAGLTVPAPAEPDAMDERWPELLMHAMEARRELRYDAVVVDEGQDFRPHWWPAVDSVLDSTGSALLYVFLDGNQRIYKEAASLPRDVGLIPIRLGENLRNTKRIHDAAGRHYAGHPILPIGPEGVLVDWREVSPAELKQALDACVARCVGQESIPAEHIAVLFAREQERKVMVPGEQLGGRPIAPCGPLRKGVLTVDTIRRFKGLERPVVIVVADQSLLADKELAYVALSRARSHLIVIGSKECLARIREPE</sequence>
<dbReference type="Proteomes" id="UP000011682">
    <property type="component" value="Unassembled WGS sequence"/>
</dbReference>
<gene>
    <name evidence="4" type="ORF">D187_001744</name>
</gene>
<dbReference type="SUPFAM" id="SSF52540">
    <property type="entry name" value="P-loop containing nucleoside triphosphate hydrolases"/>
    <property type="match status" value="1"/>
</dbReference>
<dbReference type="GO" id="GO:0005524">
    <property type="term" value="F:ATP binding"/>
    <property type="evidence" value="ECO:0007669"/>
    <property type="project" value="InterPro"/>
</dbReference>
<dbReference type="EMBL" id="ANAH02000012">
    <property type="protein sequence ID" value="EPX60590.1"/>
    <property type="molecule type" value="Genomic_DNA"/>
</dbReference>
<dbReference type="RefSeq" id="WP_002624013.1">
    <property type="nucleotide sequence ID" value="NZ_ANAH02000012.1"/>
</dbReference>
<reference evidence="4" key="1">
    <citation type="submission" date="2013-05" db="EMBL/GenBank/DDBJ databases">
        <title>Genome assembly of Cystobacter fuscus DSM 2262.</title>
        <authorList>
            <person name="Sharma G."/>
            <person name="Khatri I."/>
            <person name="Kaur C."/>
            <person name="Mayilraj S."/>
            <person name="Subramanian S."/>
        </authorList>
    </citation>
    <scope>NUCLEOTIDE SEQUENCE [LARGE SCALE GENOMIC DNA]</scope>
    <source>
        <strain evidence="4">DSM 2262</strain>
    </source>
</reference>
<dbReference type="GO" id="GO:0043138">
    <property type="term" value="F:3'-5' DNA helicase activity"/>
    <property type="evidence" value="ECO:0007669"/>
    <property type="project" value="TreeGrafter"/>
</dbReference>
<dbReference type="GO" id="GO:0003677">
    <property type="term" value="F:DNA binding"/>
    <property type="evidence" value="ECO:0007669"/>
    <property type="project" value="InterPro"/>
</dbReference>
<comment type="caution">
    <text evidence="4">The sequence shown here is derived from an EMBL/GenBank/DDBJ whole genome shotgun (WGS) entry which is preliminary data.</text>
</comment>
<dbReference type="eggNOG" id="COG0210">
    <property type="taxonomic scope" value="Bacteria"/>
</dbReference>
<dbReference type="GO" id="GO:0005829">
    <property type="term" value="C:cytosol"/>
    <property type="evidence" value="ECO:0007669"/>
    <property type="project" value="TreeGrafter"/>
</dbReference>
<proteinExistence type="predicted"/>
<evidence type="ECO:0000259" key="2">
    <source>
        <dbReference type="Pfam" id="PF08378"/>
    </source>
</evidence>
<dbReference type="InterPro" id="IPR011528">
    <property type="entry name" value="NERD"/>
</dbReference>
<dbReference type="Pfam" id="PF13245">
    <property type="entry name" value="AAA_19"/>
    <property type="match status" value="1"/>
</dbReference>